<reference evidence="3 4" key="1">
    <citation type="submission" date="2018-11" db="EMBL/GenBank/DDBJ databases">
        <title>Draft genome of Simplicispira Flexivirga sp. BO-16.</title>
        <authorList>
            <person name="Im W.T."/>
        </authorList>
    </citation>
    <scope>NUCLEOTIDE SEQUENCE [LARGE SCALE GENOMIC DNA]</scope>
    <source>
        <strain evidence="3 4">BO-16</strain>
    </source>
</reference>
<dbReference type="InterPro" id="IPR013216">
    <property type="entry name" value="Methyltransf_11"/>
</dbReference>
<comment type="caution">
    <text evidence="3">The sequence shown here is derived from an EMBL/GenBank/DDBJ whole genome shotgun (WGS) entry which is preliminary data.</text>
</comment>
<organism evidence="3 4">
    <name type="scientific">Flexivirga caeni</name>
    <dbReference type="NCBI Taxonomy" id="2294115"/>
    <lineage>
        <taxon>Bacteria</taxon>
        <taxon>Bacillati</taxon>
        <taxon>Actinomycetota</taxon>
        <taxon>Actinomycetes</taxon>
        <taxon>Micrococcales</taxon>
        <taxon>Dermacoccaceae</taxon>
        <taxon>Flexivirga</taxon>
    </lineage>
</organism>
<feature type="region of interest" description="Disordered" evidence="1">
    <location>
        <begin position="1"/>
        <end position="84"/>
    </location>
</feature>
<evidence type="ECO:0000313" key="4">
    <source>
        <dbReference type="Proteomes" id="UP000271678"/>
    </source>
</evidence>
<protein>
    <submittedName>
        <fullName evidence="3">Methyltransferase domain-containing protein</fullName>
    </submittedName>
</protein>
<keyword evidence="3" id="KW-0808">Transferase</keyword>
<sequence>MSAEDEEERGIRQVGERRGEEPLGVRELEYGGSEPESNRRRQAEASYGQGRAQQQNDDDVPDPDETVEPAEQQRECRRAAEVEDQLPASRPAAVLPDLWHLTSVTECVPSDIVRRLYGAGRIALRVQMTLCLGSVLVRFGHLIRLPISVADATVVGMAGDPVLYFNDVADRYDEAAPFFASFARETATALGIGRFAEVLDVGAGRGALAKEALTHGCTEVIAVDAAPRMMQLLARERTRIGTAVMDAQRLAFRDLAFDAVVSAFVIHIVPDPQQVMREMVRVVRSSGLVAVVVPGRADDLPDPWDDPIRPIVNDFRRHFADGHGRHAGGNYADEEALLLEAGLRDVQGVTVEVRLPVSNGEHYWQWLTSHGAGAFTQGLPGTARSEFRRRVTAAVDERPGFCIRRSAAVWCGRRHGR</sequence>
<dbReference type="AlphaFoldDB" id="A0A3M9M4I8"/>
<evidence type="ECO:0000256" key="1">
    <source>
        <dbReference type="SAM" id="MobiDB-lite"/>
    </source>
</evidence>
<dbReference type="InterPro" id="IPR029063">
    <property type="entry name" value="SAM-dependent_MTases_sf"/>
</dbReference>
<name>A0A3M9M4I8_9MICO</name>
<keyword evidence="3" id="KW-0489">Methyltransferase</keyword>
<evidence type="ECO:0000313" key="3">
    <source>
        <dbReference type="EMBL" id="RNI20450.1"/>
    </source>
</evidence>
<dbReference type="EMBL" id="RJJQ01000016">
    <property type="protein sequence ID" value="RNI20450.1"/>
    <property type="molecule type" value="Genomic_DNA"/>
</dbReference>
<evidence type="ECO:0000259" key="2">
    <source>
        <dbReference type="Pfam" id="PF08241"/>
    </source>
</evidence>
<feature type="compositionally biased region" description="Basic and acidic residues" evidence="1">
    <location>
        <begin position="71"/>
        <end position="81"/>
    </location>
</feature>
<dbReference type="SUPFAM" id="SSF53335">
    <property type="entry name" value="S-adenosyl-L-methionine-dependent methyltransferases"/>
    <property type="match status" value="1"/>
</dbReference>
<dbReference type="GO" id="GO:0008757">
    <property type="term" value="F:S-adenosylmethionine-dependent methyltransferase activity"/>
    <property type="evidence" value="ECO:0007669"/>
    <property type="project" value="InterPro"/>
</dbReference>
<dbReference type="Gene3D" id="3.40.50.150">
    <property type="entry name" value="Vaccinia Virus protein VP39"/>
    <property type="match status" value="1"/>
</dbReference>
<feature type="compositionally biased region" description="Acidic residues" evidence="1">
    <location>
        <begin position="56"/>
        <end position="68"/>
    </location>
</feature>
<accession>A0A3M9M4I8</accession>
<feature type="domain" description="Methyltransferase type 11" evidence="2">
    <location>
        <begin position="199"/>
        <end position="290"/>
    </location>
</feature>
<dbReference type="PANTHER" id="PTHR43861">
    <property type="entry name" value="TRANS-ACONITATE 2-METHYLTRANSFERASE-RELATED"/>
    <property type="match status" value="1"/>
</dbReference>
<proteinExistence type="predicted"/>
<gene>
    <name evidence="3" type="ORF">EFY87_14555</name>
</gene>
<feature type="compositionally biased region" description="Basic and acidic residues" evidence="1">
    <location>
        <begin position="9"/>
        <end position="29"/>
    </location>
</feature>
<dbReference type="CDD" id="cd02440">
    <property type="entry name" value="AdoMet_MTases"/>
    <property type="match status" value="1"/>
</dbReference>
<dbReference type="Proteomes" id="UP000271678">
    <property type="component" value="Unassembled WGS sequence"/>
</dbReference>
<dbReference type="Pfam" id="PF08241">
    <property type="entry name" value="Methyltransf_11"/>
    <property type="match status" value="1"/>
</dbReference>
<dbReference type="GO" id="GO:0032259">
    <property type="term" value="P:methylation"/>
    <property type="evidence" value="ECO:0007669"/>
    <property type="project" value="UniProtKB-KW"/>
</dbReference>
<keyword evidence="4" id="KW-1185">Reference proteome</keyword>